<dbReference type="AlphaFoldDB" id="A0A545UYD4"/>
<feature type="region of interest" description="Disordered" evidence="1">
    <location>
        <begin position="83"/>
        <end position="115"/>
    </location>
</feature>
<comment type="caution">
    <text evidence="2">The sequence shown here is derived from an EMBL/GenBank/DDBJ whole genome shotgun (WGS) entry which is preliminary data.</text>
</comment>
<accession>A0A545UYD4</accession>
<organism evidence="2 3">
    <name type="scientific">Cordyceps javanica</name>
    <dbReference type="NCBI Taxonomy" id="43265"/>
    <lineage>
        <taxon>Eukaryota</taxon>
        <taxon>Fungi</taxon>
        <taxon>Dikarya</taxon>
        <taxon>Ascomycota</taxon>
        <taxon>Pezizomycotina</taxon>
        <taxon>Sordariomycetes</taxon>
        <taxon>Hypocreomycetidae</taxon>
        <taxon>Hypocreales</taxon>
        <taxon>Cordycipitaceae</taxon>
        <taxon>Cordyceps</taxon>
    </lineage>
</organism>
<dbReference type="EMBL" id="SPUK01000009">
    <property type="protein sequence ID" value="TQV94495.1"/>
    <property type="molecule type" value="Genomic_DNA"/>
</dbReference>
<proteinExistence type="predicted"/>
<evidence type="ECO:0000256" key="1">
    <source>
        <dbReference type="SAM" id="MobiDB-lite"/>
    </source>
</evidence>
<protein>
    <submittedName>
        <fullName evidence="2">Uncharacterized protein</fullName>
    </submittedName>
</protein>
<sequence length="115" mass="12624">MMERDVIASTMSELGTCSLFVRLASQSKGYTGCRERVGANNCSNKQPLVLCCMVGRAAVLSFLGCETQRARFNKAKVAKLLSERNRSSAASHHHSHQGSWRGRDCSFSGKCHSQN</sequence>
<name>A0A545UYD4_9HYPO</name>
<dbReference type="Proteomes" id="UP000315783">
    <property type="component" value="Unassembled WGS sequence"/>
</dbReference>
<reference evidence="2 3" key="1">
    <citation type="journal article" date="2019" name="Appl. Microbiol. Biotechnol.">
        <title>Genome sequence of Isaria javanica and comparative genome analysis insights into family S53 peptidase evolution in fungal entomopathogens.</title>
        <authorList>
            <person name="Lin R."/>
            <person name="Zhang X."/>
            <person name="Xin B."/>
            <person name="Zou M."/>
            <person name="Gao Y."/>
            <person name="Qin F."/>
            <person name="Hu Q."/>
            <person name="Xie B."/>
            <person name="Cheng X."/>
        </authorList>
    </citation>
    <scope>NUCLEOTIDE SEQUENCE [LARGE SCALE GENOMIC DNA]</scope>
    <source>
        <strain evidence="2 3">IJ1G</strain>
    </source>
</reference>
<gene>
    <name evidence="2" type="ORF">IF1G_06506</name>
</gene>
<evidence type="ECO:0000313" key="3">
    <source>
        <dbReference type="Proteomes" id="UP000315783"/>
    </source>
</evidence>
<evidence type="ECO:0000313" key="2">
    <source>
        <dbReference type="EMBL" id="TQV94495.1"/>
    </source>
</evidence>
<keyword evidence="3" id="KW-1185">Reference proteome</keyword>